<sequence length="88" mass="9660">MGKAGAISCVCWSGAGVGPEVLCGLVDSLGARRIVRDRSSEMQGSAPGTVEFPDARWILIVQYCKEIRPCTHWRVPLHSELLRPLGRR</sequence>
<accession>A0ABC8ASW3</accession>
<reference evidence="1 2" key="1">
    <citation type="submission" date="2016-10" db="EMBL/GenBank/DDBJ databases">
        <title>Genome sequence of Nocardia seriolae strain EM150506, isolated from Anguila japonica.</title>
        <authorList>
            <person name="Han H.-J."/>
        </authorList>
    </citation>
    <scope>NUCLEOTIDE SEQUENCE [LARGE SCALE GENOMIC DNA]</scope>
    <source>
        <strain evidence="1 2">EM150506</strain>
    </source>
</reference>
<proteinExistence type="predicted"/>
<gene>
    <name evidence="1" type="ORF">NS506_03035</name>
</gene>
<evidence type="ECO:0000313" key="1">
    <source>
        <dbReference type="EMBL" id="APA97092.1"/>
    </source>
</evidence>
<protein>
    <submittedName>
        <fullName evidence="1">Uncharacterized protein</fullName>
    </submittedName>
</protein>
<name>A0ABC8ASW3_9NOCA</name>
<evidence type="ECO:0000313" key="2">
    <source>
        <dbReference type="Proteomes" id="UP000180166"/>
    </source>
</evidence>
<dbReference type="AlphaFoldDB" id="A0ABC8ASW3"/>
<dbReference type="Proteomes" id="UP000180166">
    <property type="component" value="Chromosome"/>
</dbReference>
<organism evidence="1 2">
    <name type="scientific">Nocardia seriolae</name>
    <dbReference type="NCBI Taxonomy" id="37332"/>
    <lineage>
        <taxon>Bacteria</taxon>
        <taxon>Bacillati</taxon>
        <taxon>Actinomycetota</taxon>
        <taxon>Actinomycetes</taxon>
        <taxon>Mycobacteriales</taxon>
        <taxon>Nocardiaceae</taxon>
        <taxon>Nocardia</taxon>
    </lineage>
</organism>
<dbReference type="KEGG" id="nsr:NS506_03035"/>
<dbReference type="EMBL" id="CP017839">
    <property type="protein sequence ID" value="APA97092.1"/>
    <property type="molecule type" value="Genomic_DNA"/>
</dbReference>